<accession>A0A1F7JMQ4</accession>
<organism evidence="2 3">
    <name type="scientific">Candidatus Roizmanbacteria bacterium RIFCSPLOWO2_02_FULL_38_10</name>
    <dbReference type="NCBI Taxonomy" id="1802074"/>
    <lineage>
        <taxon>Bacteria</taxon>
        <taxon>Candidatus Roizmaniibacteriota</taxon>
    </lineage>
</organism>
<proteinExistence type="predicted"/>
<dbReference type="PANTHER" id="PTHR43179">
    <property type="entry name" value="RHAMNOSYLTRANSFERASE WBBL"/>
    <property type="match status" value="1"/>
</dbReference>
<protein>
    <recommendedName>
        <fullName evidence="1">Glycosyltransferase 2-like domain-containing protein</fullName>
    </recommendedName>
</protein>
<name>A0A1F7JMQ4_9BACT</name>
<dbReference type="Pfam" id="PF00535">
    <property type="entry name" value="Glycos_transf_2"/>
    <property type="match status" value="1"/>
</dbReference>
<feature type="domain" description="Glycosyltransferase 2-like" evidence="1">
    <location>
        <begin position="17"/>
        <end position="166"/>
    </location>
</feature>
<dbReference type="InterPro" id="IPR029044">
    <property type="entry name" value="Nucleotide-diphossugar_trans"/>
</dbReference>
<evidence type="ECO:0000313" key="2">
    <source>
        <dbReference type="EMBL" id="OGK56892.1"/>
    </source>
</evidence>
<dbReference type="Proteomes" id="UP000176376">
    <property type="component" value="Unassembled WGS sequence"/>
</dbReference>
<dbReference type="STRING" id="1802074.A3J15_00645"/>
<dbReference type="InterPro" id="IPR001173">
    <property type="entry name" value="Glyco_trans_2-like"/>
</dbReference>
<comment type="caution">
    <text evidence="2">The sequence shown here is derived from an EMBL/GenBank/DDBJ whole genome shotgun (WGS) entry which is preliminary data.</text>
</comment>
<sequence>MKITTILPVYKNHVLFINNLKKNWQFIKDTELIIIDDASHEDIAARVKKISADIIFLENKKNLGFAKSVNKAASYARTDLIMLLNSDVQLIDNSYITAIQYFEHNPKIFGVSFLQIEKHQDLVGKNQIAFINGLIRHNKAVDLKAGDTAWLEGGSMIVRRDYFENLGGFDQLYAPFYWEDIDLSYRALKHGFKLRFEPGIKVFHNHQSTIGKYFSRSQIKRISYRNSFIFTWKNIHDRKLIFQHLMLLPFNIIYMLIRKEIEFSLGLIDAIRLLPQIIKKRKTEKKNMVIKDKDILKKVSDYV</sequence>
<dbReference type="Gene3D" id="3.90.550.10">
    <property type="entry name" value="Spore Coat Polysaccharide Biosynthesis Protein SpsA, Chain A"/>
    <property type="match status" value="1"/>
</dbReference>
<dbReference type="SUPFAM" id="SSF53448">
    <property type="entry name" value="Nucleotide-diphospho-sugar transferases"/>
    <property type="match status" value="1"/>
</dbReference>
<gene>
    <name evidence="2" type="ORF">A3J15_00645</name>
</gene>
<evidence type="ECO:0000313" key="3">
    <source>
        <dbReference type="Proteomes" id="UP000176376"/>
    </source>
</evidence>
<dbReference type="EMBL" id="MGAY01000019">
    <property type="protein sequence ID" value="OGK56892.1"/>
    <property type="molecule type" value="Genomic_DNA"/>
</dbReference>
<evidence type="ECO:0000259" key="1">
    <source>
        <dbReference type="Pfam" id="PF00535"/>
    </source>
</evidence>
<dbReference type="AlphaFoldDB" id="A0A1F7JMQ4"/>
<reference evidence="2 3" key="1">
    <citation type="journal article" date="2016" name="Nat. Commun.">
        <title>Thousands of microbial genomes shed light on interconnected biogeochemical processes in an aquifer system.</title>
        <authorList>
            <person name="Anantharaman K."/>
            <person name="Brown C.T."/>
            <person name="Hug L.A."/>
            <person name="Sharon I."/>
            <person name="Castelle C.J."/>
            <person name="Probst A.J."/>
            <person name="Thomas B.C."/>
            <person name="Singh A."/>
            <person name="Wilkins M.J."/>
            <person name="Karaoz U."/>
            <person name="Brodie E.L."/>
            <person name="Williams K.H."/>
            <person name="Hubbard S.S."/>
            <person name="Banfield J.F."/>
        </authorList>
    </citation>
    <scope>NUCLEOTIDE SEQUENCE [LARGE SCALE GENOMIC DNA]</scope>
</reference>
<dbReference type="PANTHER" id="PTHR43179:SF7">
    <property type="entry name" value="RHAMNOSYLTRANSFERASE WBBL"/>
    <property type="match status" value="1"/>
</dbReference>